<accession>A0A1M5F9Q6</accession>
<sequence length="194" mass="22987">MSELKIEKELVEKLRLGNEMAFELIFHRSKGKLKGFLTKVLPAGEDAESVLQEVYLKVWQNKRSIKTNKSFETYLFAIARNMVIDLMRKRYHQQKYLEELFYHLQKEEPAAEDTPLASVSYSALEKKVFESIEKLPPQRQKIFKLNRIDGLTYKEIAQKLDISENTVDSQMRSSLAFLRKEMKFFLNLLFFMYL</sequence>
<evidence type="ECO:0000259" key="6">
    <source>
        <dbReference type="Pfam" id="PF08281"/>
    </source>
</evidence>
<keyword evidence="4" id="KW-0804">Transcription</keyword>
<evidence type="ECO:0000256" key="4">
    <source>
        <dbReference type="ARBA" id="ARBA00023163"/>
    </source>
</evidence>
<evidence type="ECO:0000313" key="7">
    <source>
        <dbReference type="EMBL" id="SHF88257.1"/>
    </source>
</evidence>
<dbReference type="GO" id="GO:0016987">
    <property type="term" value="F:sigma factor activity"/>
    <property type="evidence" value="ECO:0007669"/>
    <property type="project" value="UniProtKB-KW"/>
</dbReference>
<dbReference type="InterPro" id="IPR013249">
    <property type="entry name" value="RNA_pol_sigma70_r4_t2"/>
</dbReference>
<dbReference type="NCBIfam" id="TIGR02937">
    <property type="entry name" value="sigma70-ECF"/>
    <property type="match status" value="1"/>
</dbReference>
<dbReference type="InterPro" id="IPR013324">
    <property type="entry name" value="RNA_pol_sigma_r3/r4-like"/>
</dbReference>
<evidence type="ECO:0000259" key="5">
    <source>
        <dbReference type="Pfam" id="PF04542"/>
    </source>
</evidence>
<dbReference type="InterPro" id="IPR014284">
    <property type="entry name" value="RNA_pol_sigma-70_dom"/>
</dbReference>
<dbReference type="Gene3D" id="1.10.10.10">
    <property type="entry name" value="Winged helix-like DNA-binding domain superfamily/Winged helix DNA-binding domain"/>
    <property type="match status" value="1"/>
</dbReference>
<dbReference type="PANTHER" id="PTHR43133">
    <property type="entry name" value="RNA POLYMERASE ECF-TYPE SIGMA FACTO"/>
    <property type="match status" value="1"/>
</dbReference>
<keyword evidence="2" id="KW-0805">Transcription regulation</keyword>
<gene>
    <name evidence="7" type="ORF">SAMN05444274_11179</name>
</gene>
<feature type="domain" description="RNA polymerase sigma-70 region 2" evidence="5">
    <location>
        <begin position="26"/>
        <end position="90"/>
    </location>
</feature>
<dbReference type="InterPro" id="IPR014327">
    <property type="entry name" value="RNA_pol_sigma70_bacteroid"/>
</dbReference>
<dbReference type="InterPro" id="IPR007627">
    <property type="entry name" value="RNA_pol_sigma70_r2"/>
</dbReference>
<evidence type="ECO:0000256" key="1">
    <source>
        <dbReference type="ARBA" id="ARBA00010641"/>
    </source>
</evidence>
<dbReference type="InterPro" id="IPR039425">
    <property type="entry name" value="RNA_pol_sigma-70-like"/>
</dbReference>
<dbReference type="InterPro" id="IPR013325">
    <property type="entry name" value="RNA_pol_sigma_r2"/>
</dbReference>
<reference evidence="7 8" key="1">
    <citation type="submission" date="2016-11" db="EMBL/GenBank/DDBJ databases">
        <authorList>
            <person name="Jaros S."/>
            <person name="Januszkiewicz K."/>
            <person name="Wedrychowicz H."/>
        </authorList>
    </citation>
    <scope>NUCLEOTIDE SEQUENCE [LARGE SCALE GENOMIC DNA]</scope>
    <source>
        <strain evidence="7 8">DSM 26910</strain>
    </source>
</reference>
<dbReference type="GO" id="GO:0003677">
    <property type="term" value="F:DNA binding"/>
    <property type="evidence" value="ECO:0007669"/>
    <property type="project" value="InterPro"/>
</dbReference>
<dbReference type="AlphaFoldDB" id="A0A1M5F9Q6"/>
<dbReference type="SUPFAM" id="SSF88659">
    <property type="entry name" value="Sigma3 and sigma4 domains of RNA polymerase sigma factors"/>
    <property type="match status" value="1"/>
</dbReference>
<name>A0A1M5F9Q6_9BACT</name>
<evidence type="ECO:0000256" key="3">
    <source>
        <dbReference type="ARBA" id="ARBA00023082"/>
    </source>
</evidence>
<evidence type="ECO:0000256" key="2">
    <source>
        <dbReference type="ARBA" id="ARBA00023015"/>
    </source>
</evidence>
<dbReference type="GO" id="GO:0006352">
    <property type="term" value="P:DNA-templated transcription initiation"/>
    <property type="evidence" value="ECO:0007669"/>
    <property type="project" value="InterPro"/>
</dbReference>
<organism evidence="7 8">
    <name type="scientific">Mariniphaga anaerophila</name>
    <dbReference type="NCBI Taxonomy" id="1484053"/>
    <lineage>
        <taxon>Bacteria</taxon>
        <taxon>Pseudomonadati</taxon>
        <taxon>Bacteroidota</taxon>
        <taxon>Bacteroidia</taxon>
        <taxon>Marinilabiliales</taxon>
        <taxon>Prolixibacteraceae</taxon>
        <taxon>Mariniphaga</taxon>
    </lineage>
</organism>
<feature type="domain" description="RNA polymerase sigma factor 70 region 4 type 2" evidence="6">
    <location>
        <begin position="130"/>
        <end position="174"/>
    </location>
</feature>
<dbReference type="NCBIfam" id="TIGR02985">
    <property type="entry name" value="Sig70_bacteroi1"/>
    <property type="match status" value="1"/>
</dbReference>
<keyword evidence="8" id="KW-1185">Reference proteome</keyword>
<evidence type="ECO:0000313" key="8">
    <source>
        <dbReference type="Proteomes" id="UP000184164"/>
    </source>
</evidence>
<dbReference type="EMBL" id="FQUM01000011">
    <property type="protein sequence ID" value="SHF88257.1"/>
    <property type="molecule type" value="Genomic_DNA"/>
</dbReference>
<dbReference type="STRING" id="1484053.SAMN05444274_11179"/>
<dbReference type="InterPro" id="IPR036388">
    <property type="entry name" value="WH-like_DNA-bd_sf"/>
</dbReference>
<dbReference type="Proteomes" id="UP000184164">
    <property type="component" value="Unassembled WGS sequence"/>
</dbReference>
<keyword evidence="3" id="KW-0731">Sigma factor</keyword>
<protein>
    <submittedName>
        <fullName evidence="7">RNA polymerase sigma-70 factor, ECF subfamily</fullName>
    </submittedName>
</protein>
<dbReference type="Gene3D" id="1.10.1740.10">
    <property type="match status" value="1"/>
</dbReference>
<proteinExistence type="inferred from homology"/>
<comment type="similarity">
    <text evidence="1">Belongs to the sigma-70 factor family. ECF subfamily.</text>
</comment>
<dbReference type="OrthoDB" id="1098015at2"/>
<dbReference type="Pfam" id="PF04542">
    <property type="entry name" value="Sigma70_r2"/>
    <property type="match status" value="1"/>
</dbReference>
<dbReference type="SUPFAM" id="SSF88946">
    <property type="entry name" value="Sigma2 domain of RNA polymerase sigma factors"/>
    <property type="match status" value="1"/>
</dbReference>
<dbReference type="RefSeq" id="WP_073003253.1">
    <property type="nucleotide sequence ID" value="NZ_FQUM01000011.1"/>
</dbReference>
<dbReference type="PANTHER" id="PTHR43133:SF46">
    <property type="entry name" value="RNA POLYMERASE SIGMA-70 FACTOR ECF SUBFAMILY"/>
    <property type="match status" value="1"/>
</dbReference>
<dbReference type="Pfam" id="PF08281">
    <property type="entry name" value="Sigma70_r4_2"/>
    <property type="match status" value="1"/>
</dbReference>